<evidence type="ECO:0000313" key="8">
    <source>
        <dbReference type="EMBL" id="KRH92833.1"/>
    </source>
</evidence>
<evidence type="ECO:0000256" key="3">
    <source>
        <dbReference type="ARBA" id="ARBA00011381"/>
    </source>
</evidence>
<proteinExistence type="inferred from homology"/>
<dbReference type="Gene3D" id="1.10.560.10">
    <property type="entry name" value="GroEL-like equatorial domain"/>
    <property type="match status" value="2"/>
</dbReference>
<dbReference type="SUPFAM" id="SSF48592">
    <property type="entry name" value="GroEL equatorial domain-like"/>
    <property type="match status" value="1"/>
</dbReference>
<dbReference type="InterPro" id="IPR027410">
    <property type="entry name" value="TCP-1-like_intermed_sf"/>
</dbReference>
<dbReference type="AlphaFoldDB" id="A0A0R0M1E2"/>
<evidence type="ECO:0000256" key="2">
    <source>
        <dbReference type="ARBA" id="ARBA00008020"/>
    </source>
</evidence>
<dbReference type="InterPro" id="IPR017998">
    <property type="entry name" value="Chaperone_TCP-1"/>
</dbReference>
<evidence type="ECO:0000256" key="5">
    <source>
        <dbReference type="ARBA" id="ARBA00022840"/>
    </source>
</evidence>
<dbReference type="VEuPathDB" id="MicrosporidiaDB:M153_25430001788"/>
<evidence type="ECO:0000313" key="9">
    <source>
        <dbReference type="Proteomes" id="UP000051530"/>
    </source>
</evidence>
<gene>
    <name evidence="8" type="ORF">M153_25430001788</name>
</gene>
<evidence type="ECO:0000256" key="4">
    <source>
        <dbReference type="ARBA" id="ARBA00022741"/>
    </source>
</evidence>
<dbReference type="EMBL" id="LGUB01000646">
    <property type="protein sequence ID" value="KRH92833.1"/>
    <property type="molecule type" value="Genomic_DNA"/>
</dbReference>
<protein>
    <submittedName>
        <fullName evidence="8">T-complex protein 1, epsilon subunit</fullName>
    </submittedName>
</protein>
<dbReference type="InterPro" id="IPR027413">
    <property type="entry name" value="GROEL-like_equatorial_sf"/>
</dbReference>
<dbReference type="InterPro" id="IPR002423">
    <property type="entry name" value="Cpn60/GroEL/TCP-1"/>
</dbReference>
<dbReference type="SUPFAM" id="SSF54849">
    <property type="entry name" value="GroEL-intermediate domain like"/>
    <property type="match status" value="1"/>
</dbReference>
<organism evidence="8 9">
    <name type="scientific">Pseudoloma neurophilia</name>
    <dbReference type="NCBI Taxonomy" id="146866"/>
    <lineage>
        <taxon>Eukaryota</taxon>
        <taxon>Fungi</taxon>
        <taxon>Fungi incertae sedis</taxon>
        <taxon>Microsporidia</taxon>
        <taxon>Pseudoloma</taxon>
    </lineage>
</organism>
<name>A0A0R0M1E2_9MICR</name>
<comment type="caution">
    <text evidence="8">The sequence shown here is derived from an EMBL/GenBank/DDBJ whole genome shotgun (WGS) entry which is preliminary data.</text>
</comment>
<dbReference type="SUPFAM" id="SSF52029">
    <property type="entry name" value="GroEL apical domain-like"/>
    <property type="match status" value="1"/>
</dbReference>
<dbReference type="GO" id="GO:0005524">
    <property type="term" value="F:ATP binding"/>
    <property type="evidence" value="ECO:0007669"/>
    <property type="project" value="UniProtKB-KW"/>
</dbReference>
<comment type="function">
    <text evidence="1">Molecular chaperone; assists the folding of proteins upon ATP hydrolysis.</text>
</comment>
<accession>A0A0R0M1E2</accession>
<comment type="subunit">
    <text evidence="3">Component of the T-complex protein 1 (TCP1) complex.</text>
</comment>
<evidence type="ECO:0000256" key="6">
    <source>
        <dbReference type="ARBA" id="ARBA00023186"/>
    </source>
</evidence>
<dbReference type="PRINTS" id="PR00304">
    <property type="entry name" value="TCOMPLEXTCP1"/>
</dbReference>
<keyword evidence="4 7" id="KW-0547">Nucleotide-binding</keyword>
<dbReference type="Pfam" id="PF00118">
    <property type="entry name" value="Cpn60_TCP1"/>
    <property type="match status" value="1"/>
</dbReference>
<keyword evidence="9" id="KW-1185">Reference proteome</keyword>
<reference evidence="8 9" key="1">
    <citation type="submission" date="2015-07" db="EMBL/GenBank/DDBJ databases">
        <title>The genome of Pseudoloma neurophilia, a relevant intracellular parasite of the zebrafish.</title>
        <authorList>
            <person name="Ndikumana S."/>
            <person name="Pelin A."/>
            <person name="Sanders J."/>
            <person name="Corradi N."/>
        </authorList>
    </citation>
    <scope>NUCLEOTIDE SEQUENCE [LARGE SCALE GENOMIC DNA]</scope>
    <source>
        <strain evidence="8 9">MK1</strain>
    </source>
</reference>
<keyword evidence="6 7" id="KW-0143">Chaperone</keyword>
<sequence length="574" mass="63550">MTKNLIQDEMGRTITLSSKIFSKTANLSDNIETITGLATLLQTSLGPNGLDKILQSPNDDLVITNDGATILQSMEMTTNPISRLFQRLSSAVDDEIGDGTTTVVLFASALLKEAESLIKIGIHPIKISNGFDIATKLILSFLDKIKEENKPSREILRAAAITSLNSKIVSKDKDLFADICVNAITKIQDSRKDVDFELIKIVKKIGQSFSQSELIDGVLLDKSLSHPQMEELLQKNSIEPRKIALLACPFEPPKLKTNHVLNISSVEDYKSLESYEKEKFIEMIRSLKNAGANFVFCQWGFDDEANGLLLEHELPAIRWIGGQDMELAAVYTKGNIISRFEELTNQDLGTGIIEEIKLGTENEKSIKLTKTILSEKSNTTVTILLRGSSNLALDEAERSLRDALCSVRNTLQNSSLIYGGGSFEIAAYNHLQQIISDCKNTNQISVDLFSTESKPLDIDGISPETFVILNAYSQALLQIPLILSKNANFPPIESVDFLISEQLRQKSYFLGIPSQLPQDMSKVAIEAHLKSYGNMRKNRVFDSSSSKSNSMAMATQLVNMILKIDEVVYVEGNE</sequence>
<keyword evidence="5 7" id="KW-0067">ATP-binding</keyword>
<dbReference type="OrthoDB" id="10248520at2759"/>
<dbReference type="Gene3D" id="3.30.260.10">
    <property type="entry name" value="TCP-1-like chaperonin intermediate domain"/>
    <property type="match status" value="1"/>
</dbReference>
<comment type="similarity">
    <text evidence="2 7">Belongs to the TCP-1 chaperonin family.</text>
</comment>
<dbReference type="GO" id="GO:0140662">
    <property type="term" value="F:ATP-dependent protein folding chaperone"/>
    <property type="evidence" value="ECO:0007669"/>
    <property type="project" value="InterPro"/>
</dbReference>
<dbReference type="Gene3D" id="3.50.7.10">
    <property type="entry name" value="GroEL"/>
    <property type="match status" value="1"/>
</dbReference>
<evidence type="ECO:0000256" key="1">
    <source>
        <dbReference type="ARBA" id="ARBA00002912"/>
    </source>
</evidence>
<dbReference type="PANTHER" id="PTHR11353">
    <property type="entry name" value="CHAPERONIN"/>
    <property type="match status" value="1"/>
</dbReference>
<dbReference type="Proteomes" id="UP000051530">
    <property type="component" value="Unassembled WGS sequence"/>
</dbReference>
<evidence type="ECO:0000256" key="7">
    <source>
        <dbReference type="RuleBase" id="RU004187"/>
    </source>
</evidence>
<dbReference type="InterPro" id="IPR027409">
    <property type="entry name" value="GroEL-like_apical_dom_sf"/>
</dbReference>